<evidence type="ECO:0000259" key="3">
    <source>
        <dbReference type="Pfam" id="PF00440"/>
    </source>
</evidence>
<name>A0ABT2Y7Z7_9MOLU</name>
<feature type="domain" description="HTH tetR-type" evidence="3">
    <location>
        <begin position="10"/>
        <end position="54"/>
    </location>
</feature>
<gene>
    <name evidence="4" type="ORF">N7548_08555</name>
</gene>
<evidence type="ECO:0000313" key="5">
    <source>
        <dbReference type="Proteomes" id="UP001177160"/>
    </source>
</evidence>
<dbReference type="Gene3D" id="1.10.357.10">
    <property type="entry name" value="Tetracycline Repressor, domain 2"/>
    <property type="match status" value="1"/>
</dbReference>
<keyword evidence="1" id="KW-0238">DNA-binding</keyword>
<keyword evidence="2" id="KW-0812">Transmembrane</keyword>
<dbReference type="Pfam" id="PF00440">
    <property type="entry name" value="TetR_N"/>
    <property type="match status" value="1"/>
</dbReference>
<dbReference type="Proteomes" id="UP001177160">
    <property type="component" value="Unassembled WGS sequence"/>
</dbReference>
<protein>
    <submittedName>
        <fullName evidence="4">TetR/AcrR family transcriptional regulator</fullName>
    </submittedName>
</protein>
<dbReference type="EMBL" id="JAOVQM010000013">
    <property type="protein sequence ID" value="MCV2232869.1"/>
    <property type="molecule type" value="Genomic_DNA"/>
</dbReference>
<keyword evidence="2" id="KW-1133">Transmembrane helix</keyword>
<accession>A0ABT2Y7Z7</accession>
<reference evidence="4" key="1">
    <citation type="submission" date="2022-09" db="EMBL/GenBank/DDBJ databases">
        <title>Novel Mycoplasma species identified in domestic and wild animals.</title>
        <authorList>
            <person name="Volokhov D.V."/>
            <person name="Furtak V.A."/>
            <person name="Zagorodnyaya T.A."/>
        </authorList>
    </citation>
    <scope>NUCLEOTIDE SEQUENCE</scope>
    <source>
        <strain evidence="4">Oakley</strain>
    </source>
</reference>
<proteinExistence type="predicted"/>
<comment type="caution">
    <text evidence="4">The sequence shown here is derived from an EMBL/GenBank/DDBJ whole genome shotgun (WGS) entry which is preliminary data.</text>
</comment>
<keyword evidence="5" id="KW-1185">Reference proteome</keyword>
<evidence type="ECO:0000256" key="1">
    <source>
        <dbReference type="ARBA" id="ARBA00023125"/>
    </source>
</evidence>
<dbReference type="InterPro" id="IPR001647">
    <property type="entry name" value="HTH_TetR"/>
</dbReference>
<evidence type="ECO:0000256" key="2">
    <source>
        <dbReference type="SAM" id="Phobius"/>
    </source>
</evidence>
<dbReference type="RefSeq" id="WP_263609058.1">
    <property type="nucleotide sequence ID" value="NZ_JAOVQM010000013.1"/>
</dbReference>
<organism evidence="4 5">
    <name type="scientific">Paracholeplasma manati</name>
    <dbReference type="NCBI Taxonomy" id="591373"/>
    <lineage>
        <taxon>Bacteria</taxon>
        <taxon>Bacillati</taxon>
        <taxon>Mycoplasmatota</taxon>
        <taxon>Mollicutes</taxon>
        <taxon>Acholeplasmatales</taxon>
        <taxon>Acholeplasmataceae</taxon>
        <taxon>Paracholeplasma</taxon>
    </lineage>
</organism>
<dbReference type="InterPro" id="IPR009057">
    <property type="entry name" value="Homeodomain-like_sf"/>
</dbReference>
<feature type="transmembrane region" description="Helical" evidence="2">
    <location>
        <begin position="148"/>
        <end position="167"/>
    </location>
</feature>
<sequence length="199" mass="23007">MKNTEIKKKIISETKALISQKRNVTIKDIADRCYMNIASVNYYFGSKELLIEQVIDEVISDLKLEIIHLLEINNDKSKSELLEAMITFTYNFSLENIGLISYLFLNQDSSERAGNLLIETFFSNNPFTQMIYEKLNVEVKTVEPMVIYAKYMILFSSFAMPLFISIASTNTPLASQIETFKNETFRQYFVKELLSLIEA</sequence>
<dbReference type="SUPFAM" id="SSF46689">
    <property type="entry name" value="Homeodomain-like"/>
    <property type="match status" value="1"/>
</dbReference>
<evidence type="ECO:0000313" key="4">
    <source>
        <dbReference type="EMBL" id="MCV2232869.1"/>
    </source>
</evidence>
<keyword evidence="2" id="KW-0472">Membrane</keyword>